<organism evidence="7">
    <name type="scientific">Turritis glabra</name>
    <name type="common">Tower mustard</name>
    <name type="synonym">Arabis glabra</name>
    <dbReference type="NCBI Taxonomy" id="63678"/>
    <lineage>
        <taxon>Eukaryota</taxon>
        <taxon>Viridiplantae</taxon>
        <taxon>Streptophyta</taxon>
        <taxon>Embryophyta</taxon>
        <taxon>Tracheophyta</taxon>
        <taxon>Spermatophyta</taxon>
        <taxon>Magnoliopsida</taxon>
        <taxon>eudicotyledons</taxon>
        <taxon>Gunneridae</taxon>
        <taxon>Pentapetalae</taxon>
        <taxon>rosids</taxon>
        <taxon>malvids</taxon>
        <taxon>Brassicales</taxon>
        <taxon>Brassicaceae</taxon>
        <taxon>Turritideae</taxon>
        <taxon>Turritis</taxon>
    </lineage>
</organism>
<dbReference type="InterPro" id="IPR002100">
    <property type="entry name" value="TF_MADSbox"/>
</dbReference>
<dbReference type="GO" id="GO:0046983">
    <property type="term" value="F:protein dimerization activity"/>
    <property type="evidence" value="ECO:0007669"/>
    <property type="project" value="InterPro"/>
</dbReference>
<sequence length="278" mass="32272">MRKKVKLSLIPNETSRKTTFNKRKKGLMKKINELVTLCDVKACAVIYSPYNSTPEAWPSREGVEEVASKFMECSLRERTKKMVDQEAFIRQRIAKEKEQLHKLHDENRNSQIRDFMFDCLKGEMNVYHLDERDLQDLSSFIDKYLNDLTRRIEILTKNGESSSSLPPIVADAAVPIGFNGHIVQYQNQNQNQQNPVQFQLYKALFDFYDHIPQKIHDFNMNMNMYSNRNMILDLNQNLNVGDHEDILSKDNNHQQPEIDCLATITNADADVCAPNITN</sequence>
<evidence type="ECO:0000256" key="5">
    <source>
        <dbReference type="ARBA" id="ARBA00023242"/>
    </source>
</evidence>
<dbReference type="SMR" id="S6BIJ3"/>
<reference evidence="7" key="1">
    <citation type="submission" date="2013-07" db="EMBL/GenBank/DDBJ databases">
        <title>Importance of gene duplication in the evolution of genomic imprinting revealed by molecular evolutionary analysis of the type I MADS-box gene family in Arabidopsis species.</title>
        <authorList>
            <person name="Yoshida T."/>
            <person name="Kawabe A."/>
        </authorList>
    </citation>
    <scope>NUCLEOTIDE SEQUENCE</scope>
    <source>
        <strain evidence="7">E008</strain>
    </source>
</reference>
<dbReference type="CDD" id="cd00266">
    <property type="entry name" value="MADS_SRF_like"/>
    <property type="match status" value="1"/>
</dbReference>
<evidence type="ECO:0000256" key="4">
    <source>
        <dbReference type="ARBA" id="ARBA00023163"/>
    </source>
</evidence>
<keyword evidence="4" id="KW-0804">Transcription</keyword>
<dbReference type="PROSITE" id="PS50066">
    <property type="entry name" value="MADS_BOX_2"/>
    <property type="match status" value="1"/>
</dbReference>
<dbReference type="PRINTS" id="PR00404">
    <property type="entry name" value="MADSDOMAIN"/>
</dbReference>
<keyword evidence="3" id="KW-0238">DNA-binding</keyword>
<dbReference type="Pfam" id="PF00319">
    <property type="entry name" value="SRF-TF"/>
    <property type="match status" value="1"/>
</dbReference>
<feature type="domain" description="MADS-box" evidence="6">
    <location>
        <begin position="1"/>
        <end position="48"/>
    </location>
</feature>
<gene>
    <name evidence="7" type="primary">PHE1</name>
</gene>
<feature type="non-terminal residue" evidence="7">
    <location>
        <position position="278"/>
    </location>
</feature>
<protein>
    <submittedName>
        <fullName evidence="7">Pheres1</fullName>
    </submittedName>
</protein>
<evidence type="ECO:0000259" key="6">
    <source>
        <dbReference type="PROSITE" id="PS50066"/>
    </source>
</evidence>
<dbReference type="Gene3D" id="3.40.1810.10">
    <property type="entry name" value="Transcription factor, MADS-box"/>
    <property type="match status" value="1"/>
</dbReference>
<dbReference type="GO" id="GO:0000981">
    <property type="term" value="F:DNA-binding transcription factor activity, RNA polymerase II-specific"/>
    <property type="evidence" value="ECO:0007669"/>
    <property type="project" value="InterPro"/>
</dbReference>
<name>S6BIJ3_TURGL</name>
<dbReference type="FunFam" id="3.40.1810.10:FF:000024">
    <property type="entry name" value="Agamous-like MADS-box protein AGL80"/>
    <property type="match status" value="1"/>
</dbReference>
<dbReference type="GO" id="GO:0045944">
    <property type="term" value="P:positive regulation of transcription by RNA polymerase II"/>
    <property type="evidence" value="ECO:0007669"/>
    <property type="project" value="InterPro"/>
</dbReference>
<dbReference type="EMBL" id="AB830640">
    <property type="protein sequence ID" value="BAN63687.1"/>
    <property type="molecule type" value="Genomic_DNA"/>
</dbReference>
<dbReference type="InterPro" id="IPR033897">
    <property type="entry name" value="SRF-like_MADS-box"/>
</dbReference>
<keyword evidence="5" id="KW-0539">Nucleus</keyword>
<proteinExistence type="predicted"/>
<keyword evidence="2" id="KW-0805">Transcription regulation</keyword>
<dbReference type="SUPFAM" id="SSF55455">
    <property type="entry name" value="SRF-like"/>
    <property type="match status" value="1"/>
</dbReference>
<dbReference type="GO" id="GO:0000978">
    <property type="term" value="F:RNA polymerase II cis-regulatory region sequence-specific DNA binding"/>
    <property type="evidence" value="ECO:0007669"/>
    <property type="project" value="TreeGrafter"/>
</dbReference>
<dbReference type="AlphaFoldDB" id="S6BIJ3"/>
<dbReference type="PANTHER" id="PTHR11945">
    <property type="entry name" value="MADS BOX PROTEIN"/>
    <property type="match status" value="1"/>
</dbReference>
<dbReference type="GO" id="GO:0005634">
    <property type="term" value="C:nucleus"/>
    <property type="evidence" value="ECO:0007669"/>
    <property type="project" value="UniProtKB-SubCell"/>
</dbReference>
<evidence type="ECO:0000313" key="7">
    <source>
        <dbReference type="EMBL" id="BAN63687.1"/>
    </source>
</evidence>
<accession>S6BIJ3</accession>
<comment type="subcellular location">
    <subcellularLocation>
        <location evidence="1">Nucleus</location>
    </subcellularLocation>
</comment>
<evidence type="ECO:0000256" key="1">
    <source>
        <dbReference type="ARBA" id="ARBA00004123"/>
    </source>
</evidence>
<dbReference type="SMART" id="SM00432">
    <property type="entry name" value="MADS"/>
    <property type="match status" value="1"/>
</dbReference>
<evidence type="ECO:0000256" key="3">
    <source>
        <dbReference type="ARBA" id="ARBA00023125"/>
    </source>
</evidence>
<evidence type="ECO:0000256" key="2">
    <source>
        <dbReference type="ARBA" id="ARBA00023015"/>
    </source>
</evidence>
<dbReference type="PANTHER" id="PTHR11945:SF788">
    <property type="entry name" value="AGAMOUS-LIKE-34-RELATED"/>
    <property type="match status" value="1"/>
</dbReference>
<dbReference type="InterPro" id="IPR036879">
    <property type="entry name" value="TF_MADSbox_sf"/>
</dbReference>